<reference evidence="2" key="1">
    <citation type="submission" date="2021-02" db="EMBL/GenBank/DDBJ databases">
        <authorList>
            <person name="Dougan E. K."/>
            <person name="Rhodes N."/>
            <person name="Thang M."/>
            <person name="Chan C."/>
        </authorList>
    </citation>
    <scope>NUCLEOTIDE SEQUENCE</scope>
</reference>
<accession>A0A813K6V3</accession>
<dbReference type="InterPro" id="IPR003848">
    <property type="entry name" value="DUF218"/>
</dbReference>
<feature type="domain" description="DUF218" evidence="1">
    <location>
        <begin position="38"/>
        <end position="212"/>
    </location>
</feature>
<name>A0A813K6V3_POLGL</name>
<evidence type="ECO:0000313" key="3">
    <source>
        <dbReference type="Proteomes" id="UP000626109"/>
    </source>
</evidence>
<gene>
    <name evidence="2" type="ORF">PGLA2088_LOCUS30791</name>
</gene>
<dbReference type="PANTHER" id="PTHR30336">
    <property type="entry name" value="INNER MEMBRANE PROTEIN, PROBABLE PERMEASE"/>
    <property type="match status" value="1"/>
</dbReference>
<evidence type="ECO:0000259" key="1">
    <source>
        <dbReference type="Pfam" id="PF02698"/>
    </source>
</evidence>
<dbReference type="Gene3D" id="3.40.50.620">
    <property type="entry name" value="HUPs"/>
    <property type="match status" value="1"/>
</dbReference>
<comment type="caution">
    <text evidence="2">The sequence shown here is derived from an EMBL/GenBank/DDBJ whole genome shotgun (WGS) entry which is preliminary data.</text>
</comment>
<dbReference type="Proteomes" id="UP000626109">
    <property type="component" value="Unassembled WGS sequence"/>
</dbReference>
<organism evidence="2 3">
    <name type="scientific">Polarella glacialis</name>
    <name type="common">Dinoflagellate</name>
    <dbReference type="NCBI Taxonomy" id="89957"/>
    <lineage>
        <taxon>Eukaryota</taxon>
        <taxon>Sar</taxon>
        <taxon>Alveolata</taxon>
        <taxon>Dinophyceae</taxon>
        <taxon>Suessiales</taxon>
        <taxon>Suessiaceae</taxon>
        <taxon>Polarella</taxon>
    </lineage>
</organism>
<feature type="non-terminal residue" evidence="2">
    <location>
        <position position="223"/>
    </location>
</feature>
<dbReference type="InterPro" id="IPR051599">
    <property type="entry name" value="Cell_Envelope_Assoc"/>
</dbReference>
<dbReference type="InterPro" id="IPR014729">
    <property type="entry name" value="Rossmann-like_a/b/a_fold"/>
</dbReference>
<dbReference type="AlphaFoldDB" id="A0A813K6V3"/>
<evidence type="ECO:0000313" key="2">
    <source>
        <dbReference type="EMBL" id="CAE8698550.1"/>
    </source>
</evidence>
<dbReference type="CDD" id="cd06259">
    <property type="entry name" value="YdcF-like"/>
    <property type="match status" value="1"/>
</dbReference>
<dbReference type="EMBL" id="CAJNNW010029003">
    <property type="protein sequence ID" value="CAE8698550.1"/>
    <property type="molecule type" value="Genomic_DNA"/>
</dbReference>
<protein>
    <recommendedName>
        <fullName evidence="1">DUF218 domain-containing protein</fullName>
    </recommendedName>
</protein>
<dbReference type="PANTHER" id="PTHR30336:SF20">
    <property type="entry name" value="DUF218 DOMAIN-CONTAINING PROTEIN"/>
    <property type="match status" value="1"/>
</dbReference>
<dbReference type="Pfam" id="PF02698">
    <property type="entry name" value="DUF218"/>
    <property type="match status" value="1"/>
</dbReference>
<sequence>AIAVLLAALGGSHLARAPLRLLEHLDTHSWPIGAAACEAVVVLGYALDPQSGHVPPGGLLGQRLQLALQRSAAALSSRPVLVLSGGVGLGHEAVNSEAAAMLRWLRKQPKFEDMLTTWEILLEENSTSTQTNAIFWLKLLREHTEHQQTHRSLCIATNPFHRYRSWLTFQNIAASEPSVWGELEIYTLQGPSENDPSSAGWEEAAQAWREVLACAYYLWRGWL</sequence>
<proteinExistence type="predicted"/>
<dbReference type="GO" id="GO:0005886">
    <property type="term" value="C:plasma membrane"/>
    <property type="evidence" value="ECO:0007669"/>
    <property type="project" value="TreeGrafter"/>
</dbReference>